<dbReference type="PATRIC" id="fig|762836.4.peg.5045"/>
<dbReference type="EMBL" id="LROM01000147">
    <property type="protein sequence ID" value="OEZ92645.1"/>
    <property type="molecule type" value="Genomic_DNA"/>
</dbReference>
<dbReference type="Pfam" id="PF02503">
    <property type="entry name" value="PP_kinase"/>
    <property type="match status" value="1"/>
</dbReference>
<accession>A0A1E7W8R2</accession>
<dbReference type="NCBIfam" id="NF003921">
    <property type="entry name" value="PRK05443.2-2"/>
    <property type="match status" value="1"/>
</dbReference>
<name>A0A1E7W8R2_9BURK</name>
<dbReference type="InterPro" id="IPR025200">
    <property type="entry name" value="PPK_C_dom2"/>
</dbReference>
<evidence type="ECO:0000256" key="7">
    <source>
        <dbReference type="RuleBase" id="RU003800"/>
    </source>
</evidence>
<dbReference type="CDD" id="cd09165">
    <property type="entry name" value="PLDc_PaPPK1_C1_like"/>
    <property type="match status" value="1"/>
</dbReference>
<keyword evidence="1 6" id="KW-0597">Phosphoprotein</keyword>
<sequence>MKPDVHAEVGKNSAFLDRELSQLMFNRRVLAQAEDKSIPLLERLRYLCIASSNLDEFFEVRVASLLAAAGTDGVLATHPALLATLSRISNECHALVTDQYNILNQEVLPQLAASGVHLVRHNERTDAERAWVKEYFDTEVRPLLTPIGLDPAHPFPQVVNKSLNFIVSLSGKDAFGRGTAIAILKAPRVLPRVIRLPDDLSDRGGISFCLLSSVIHAHISDLFAGREVIAYSQFRVTRDSDLWVDEDEVKNLRQALKGELQGRQFGTSVRLEVAINCPPELSQFLLDQFGLQQSRLYAVNGPVNLVRLTEIMDHVDDPSLRFTPFFPGNAQKPGSADIFAALRAHDILLHHPFQSFQTVIDFIRSAAHDPAVVAIKQTIYRTGMNSDLMEALITAARAGKEVTVIVELKARFDEEANINWADKLEQAGAQVVYGVVGLKTHAKVALVIRREEGKLKYYAHLGTGNYHPTTTKFYTDFGLLTCHPGISQEVNEVFIHLTSLTKPHRLNHLWLAPFALQNEIIKAIRNEARIARAGRPGRIIVKMNALVDESVIRALYAASKDGVKIDLIVRGACTLKPGVPGLSENIKVRSIIGRFLEHSRIYYFRNDLAHDVMLSSADWMSRNLFRRIEVAFPILDKSLKRRVMSEGLNPYLKDNRNAWELEPDGHYQRRKPRGKQGGFSAQQYLMDSLGTPGSHLE</sequence>
<dbReference type="GO" id="GO:0006799">
    <property type="term" value="P:polyphosphate biosynthetic process"/>
    <property type="evidence" value="ECO:0007669"/>
    <property type="project" value="UniProtKB-UniRule"/>
</dbReference>
<dbReference type="PANTHER" id="PTHR30218:SF0">
    <property type="entry name" value="POLYPHOSPHATE KINASE"/>
    <property type="match status" value="1"/>
</dbReference>
<evidence type="ECO:0000256" key="4">
    <source>
        <dbReference type="ARBA" id="ARBA00022777"/>
    </source>
</evidence>
<comment type="cofactor">
    <cofactor evidence="6">
        <name>Mg(2+)</name>
        <dbReference type="ChEBI" id="CHEBI:18420"/>
    </cofactor>
</comment>
<dbReference type="HAMAP" id="MF_00347">
    <property type="entry name" value="Polyphosphate_kinase"/>
    <property type="match status" value="1"/>
</dbReference>
<comment type="PTM">
    <text evidence="6 7">An intermediate of this reaction is the autophosphorylated ppk in which a phosphate is covalently linked to a histidine residue through a N-P bond.</text>
</comment>
<keyword evidence="3 6" id="KW-0547">Nucleotide-binding</keyword>
<feature type="domain" description="Polyphosphate kinase N-terminal" evidence="9">
    <location>
        <begin position="15"/>
        <end position="119"/>
    </location>
</feature>
<evidence type="ECO:0000256" key="2">
    <source>
        <dbReference type="ARBA" id="ARBA00022679"/>
    </source>
</evidence>
<dbReference type="Pfam" id="PF17941">
    <property type="entry name" value="PP_kinase_C_1"/>
    <property type="match status" value="1"/>
</dbReference>
<dbReference type="GO" id="GO:0005524">
    <property type="term" value="F:ATP binding"/>
    <property type="evidence" value="ECO:0007669"/>
    <property type="project" value="UniProtKB-KW"/>
</dbReference>
<dbReference type="Pfam" id="PF13090">
    <property type="entry name" value="PP_kinase_C"/>
    <property type="match status" value="1"/>
</dbReference>
<keyword evidence="4 6" id="KW-0418">Kinase</keyword>
<dbReference type="InterPro" id="IPR041108">
    <property type="entry name" value="PP_kinase_C_1"/>
</dbReference>
<dbReference type="GO" id="GO:0008976">
    <property type="term" value="F:polyphosphate kinase activity"/>
    <property type="evidence" value="ECO:0007669"/>
    <property type="project" value="UniProtKB-UniRule"/>
</dbReference>
<protein>
    <recommendedName>
        <fullName evidence="6 7">Polyphosphate kinase</fullName>
        <ecNumber evidence="6 7">2.7.4.1</ecNumber>
    </recommendedName>
    <alternativeName>
        <fullName evidence="6">ATP-polyphosphate phosphotransferase</fullName>
    </alternativeName>
    <alternativeName>
        <fullName evidence="6">Polyphosphoric acid kinase</fullName>
    </alternativeName>
</protein>
<reference evidence="13" key="1">
    <citation type="journal article" date="2016" name="Front. Microbiol.">
        <title>Molecular Keys to the Janthinobacterium and Duganella spp. Interaction with the Plant Pathogen Fusarium graminearum.</title>
        <authorList>
            <person name="Haack F.S."/>
            <person name="Poehlein A."/>
            <person name="Kroger C."/>
            <person name="Voigt C.A."/>
            <person name="Piepenbring M."/>
            <person name="Bode H.B."/>
            <person name="Daniel R."/>
            <person name="Schafer W."/>
            <person name="Streit W.R."/>
        </authorList>
    </citation>
    <scope>NUCLEOTIDE SEQUENCE [LARGE SCALE GENOMIC DNA]</scope>
    <source>
        <strain evidence="13">T54</strain>
    </source>
</reference>
<dbReference type="Gene3D" id="3.30.870.10">
    <property type="entry name" value="Endonuclease Chain A"/>
    <property type="match status" value="2"/>
</dbReference>
<dbReference type="OrthoDB" id="9761456at2"/>
<comment type="caution">
    <text evidence="12">The sequence shown here is derived from an EMBL/GenBank/DDBJ whole genome shotgun (WGS) entry which is preliminary data.</text>
</comment>
<dbReference type="Gene3D" id="1.20.58.310">
    <property type="entry name" value="Polyphosphate kinase N-terminal domain"/>
    <property type="match status" value="1"/>
</dbReference>
<evidence type="ECO:0000256" key="1">
    <source>
        <dbReference type="ARBA" id="ARBA00022553"/>
    </source>
</evidence>
<dbReference type="InterPro" id="IPR036832">
    <property type="entry name" value="PPK_N_dom_sf"/>
</dbReference>
<feature type="binding site" evidence="6">
    <location>
        <position position="53"/>
    </location>
    <ligand>
        <name>ATP</name>
        <dbReference type="ChEBI" id="CHEBI:30616"/>
    </ligand>
</feature>
<feature type="domain" description="Polyphosphate kinase C-terminal" evidence="10">
    <location>
        <begin position="509"/>
        <end position="676"/>
    </location>
</feature>
<dbReference type="GO" id="GO:0046872">
    <property type="term" value="F:metal ion binding"/>
    <property type="evidence" value="ECO:0007669"/>
    <property type="project" value="UniProtKB-KW"/>
</dbReference>
<keyword evidence="2 6" id="KW-0808">Transferase</keyword>
<evidence type="ECO:0000259" key="10">
    <source>
        <dbReference type="Pfam" id="PF13090"/>
    </source>
</evidence>
<dbReference type="GO" id="GO:0009358">
    <property type="term" value="C:polyphosphate kinase complex"/>
    <property type="evidence" value="ECO:0007669"/>
    <property type="project" value="InterPro"/>
</dbReference>
<evidence type="ECO:0000313" key="13">
    <source>
        <dbReference type="Proteomes" id="UP000175989"/>
    </source>
</evidence>
<feature type="binding site" evidence="6">
    <location>
        <position position="570"/>
    </location>
    <ligand>
        <name>ATP</name>
        <dbReference type="ChEBI" id="CHEBI:30616"/>
    </ligand>
</feature>
<dbReference type="CDD" id="cd09168">
    <property type="entry name" value="PLDc_PaPPK1_C2_like"/>
    <property type="match status" value="1"/>
</dbReference>
<evidence type="ECO:0000256" key="6">
    <source>
        <dbReference type="HAMAP-Rule" id="MF_00347"/>
    </source>
</evidence>
<comment type="similarity">
    <text evidence="6 7">Belongs to the polyphosphate kinase 1 (PPK1) family.</text>
</comment>
<evidence type="ECO:0000259" key="8">
    <source>
        <dbReference type="Pfam" id="PF02503"/>
    </source>
</evidence>
<keyword evidence="5 6" id="KW-0067">ATP-binding</keyword>
<dbReference type="NCBIfam" id="NF003917">
    <property type="entry name" value="PRK05443.1-1"/>
    <property type="match status" value="1"/>
</dbReference>
<comment type="function">
    <text evidence="6 7">Catalyzes the reversible transfer of the terminal phosphate of ATP to form a long-chain polyphosphate (polyP).</text>
</comment>
<evidence type="ECO:0000259" key="9">
    <source>
        <dbReference type="Pfam" id="PF13089"/>
    </source>
</evidence>
<feature type="domain" description="Polyphosphate kinase C-terminal" evidence="11">
    <location>
        <begin position="337"/>
        <end position="501"/>
    </location>
</feature>
<dbReference type="InterPro" id="IPR036830">
    <property type="entry name" value="PP_kinase_middle_dom_sf"/>
</dbReference>
<dbReference type="SUPFAM" id="SSF56024">
    <property type="entry name" value="Phospholipase D/nuclease"/>
    <property type="match status" value="2"/>
</dbReference>
<dbReference type="SUPFAM" id="SSF140356">
    <property type="entry name" value="PPK N-terminal domain-like"/>
    <property type="match status" value="1"/>
</dbReference>
<feature type="active site" description="Phosphohistidine intermediate" evidence="6">
    <location>
        <position position="441"/>
    </location>
</feature>
<dbReference type="AlphaFoldDB" id="A0A1E7W8R2"/>
<evidence type="ECO:0000256" key="5">
    <source>
        <dbReference type="ARBA" id="ARBA00022840"/>
    </source>
</evidence>
<dbReference type="InterPro" id="IPR024953">
    <property type="entry name" value="PP_kinase_middle"/>
</dbReference>
<comment type="catalytic activity">
    <reaction evidence="6 7">
        <text>[phosphate](n) + ATP = [phosphate](n+1) + ADP</text>
        <dbReference type="Rhea" id="RHEA:19573"/>
        <dbReference type="Rhea" id="RHEA-COMP:9859"/>
        <dbReference type="Rhea" id="RHEA-COMP:14280"/>
        <dbReference type="ChEBI" id="CHEBI:16838"/>
        <dbReference type="ChEBI" id="CHEBI:30616"/>
        <dbReference type="ChEBI" id="CHEBI:456216"/>
        <dbReference type="EC" id="2.7.4.1"/>
    </reaction>
</comment>
<keyword evidence="13" id="KW-1185">Reference proteome</keyword>
<feature type="binding site" evidence="6">
    <location>
        <position position="411"/>
    </location>
    <ligand>
        <name>Mg(2+)</name>
        <dbReference type="ChEBI" id="CHEBI:18420"/>
    </ligand>
</feature>
<keyword evidence="6" id="KW-0460">Magnesium</keyword>
<dbReference type="InterPro" id="IPR003414">
    <property type="entry name" value="PP_kinase"/>
</dbReference>
<dbReference type="Proteomes" id="UP000175989">
    <property type="component" value="Unassembled WGS sequence"/>
</dbReference>
<evidence type="ECO:0000256" key="3">
    <source>
        <dbReference type="ARBA" id="ARBA00022741"/>
    </source>
</evidence>
<dbReference type="PANTHER" id="PTHR30218">
    <property type="entry name" value="POLYPHOSPHATE KINASE"/>
    <property type="match status" value="1"/>
</dbReference>
<dbReference type="Gene3D" id="3.30.1840.10">
    <property type="entry name" value="Polyphosphate kinase middle domain"/>
    <property type="match status" value="1"/>
</dbReference>
<evidence type="ECO:0000259" key="11">
    <source>
        <dbReference type="Pfam" id="PF17941"/>
    </source>
</evidence>
<dbReference type="NCBIfam" id="NF003918">
    <property type="entry name" value="PRK05443.1-2"/>
    <property type="match status" value="1"/>
</dbReference>
<feature type="binding site" evidence="6">
    <location>
        <position position="381"/>
    </location>
    <ligand>
        <name>Mg(2+)</name>
        <dbReference type="ChEBI" id="CHEBI:18420"/>
    </ligand>
</feature>
<dbReference type="SUPFAM" id="SSF143724">
    <property type="entry name" value="PHP14-like"/>
    <property type="match status" value="1"/>
</dbReference>
<organism evidence="12 13">
    <name type="scientific">Duganella phyllosphaerae</name>
    <dbReference type="NCBI Taxonomy" id="762836"/>
    <lineage>
        <taxon>Bacteria</taxon>
        <taxon>Pseudomonadati</taxon>
        <taxon>Pseudomonadota</taxon>
        <taxon>Betaproteobacteria</taxon>
        <taxon>Burkholderiales</taxon>
        <taxon>Oxalobacteraceae</taxon>
        <taxon>Telluria group</taxon>
        <taxon>Duganella</taxon>
    </lineage>
</organism>
<dbReference type="PIRSF" id="PIRSF015589">
    <property type="entry name" value="PP_kinase"/>
    <property type="match status" value="1"/>
</dbReference>
<feature type="binding site" evidence="6">
    <location>
        <position position="598"/>
    </location>
    <ligand>
        <name>ATP</name>
        <dbReference type="ChEBI" id="CHEBI:30616"/>
    </ligand>
</feature>
<gene>
    <name evidence="6 12" type="primary">ppk</name>
    <name evidence="12" type="ORF">DUPY_49040</name>
</gene>
<proteinExistence type="inferred from homology"/>
<keyword evidence="6" id="KW-0479">Metal-binding</keyword>
<dbReference type="Pfam" id="PF13089">
    <property type="entry name" value="PP_kinase_N"/>
    <property type="match status" value="1"/>
</dbReference>
<evidence type="ECO:0000313" key="12">
    <source>
        <dbReference type="EMBL" id="OEZ92645.1"/>
    </source>
</evidence>
<dbReference type="EC" id="2.7.4.1" evidence="6 7"/>
<dbReference type="RefSeq" id="WP_070251771.1">
    <property type="nucleotide sequence ID" value="NZ_LROM01000147.1"/>
</dbReference>
<dbReference type="NCBIfam" id="TIGR03705">
    <property type="entry name" value="poly_P_kin"/>
    <property type="match status" value="1"/>
</dbReference>
<feature type="domain" description="Polyphosphate kinase middle" evidence="8">
    <location>
        <begin position="128"/>
        <end position="310"/>
    </location>
</feature>
<dbReference type="InterPro" id="IPR025198">
    <property type="entry name" value="PPK_N_dom"/>
</dbReference>
<feature type="binding site" evidence="6">
    <location>
        <position position="474"/>
    </location>
    <ligand>
        <name>ATP</name>
        <dbReference type="ChEBI" id="CHEBI:30616"/>
    </ligand>
</feature>